<evidence type="ECO:0000259" key="4">
    <source>
        <dbReference type="PROSITE" id="PS50883"/>
    </source>
</evidence>
<feature type="compositionally biased region" description="Pro residues" evidence="1">
    <location>
        <begin position="1"/>
        <end position="10"/>
    </location>
</feature>
<dbReference type="Pfam" id="PF00563">
    <property type="entry name" value="EAL"/>
    <property type="match status" value="1"/>
</dbReference>
<dbReference type="InterPro" id="IPR043128">
    <property type="entry name" value="Rev_trsase/Diguanyl_cyclase"/>
</dbReference>
<feature type="transmembrane region" description="Helical" evidence="2">
    <location>
        <begin position="179"/>
        <end position="203"/>
    </location>
</feature>
<reference evidence="6 7" key="1">
    <citation type="submission" date="2019-07" db="EMBL/GenBank/DDBJ databases">
        <title>Genomic Encyclopedia of Archaeal and Bacterial Type Strains, Phase II (KMG-II): from individual species to whole genera.</title>
        <authorList>
            <person name="Goeker M."/>
        </authorList>
    </citation>
    <scope>NUCLEOTIDE SEQUENCE [LARGE SCALE GENOMIC DNA]</scope>
    <source>
        <strain evidence="6 7">DSM 46842</strain>
    </source>
</reference>
<evidence type="ECO:0000259" key="5">
    <source>
        <dbReference type="PROSITE" id="PS50887"/>
    </source>
</evidence>
<evidence type="ECO:0000256" key="2">
    <source>
        <dbReference type="SAM" id="Phobius"/>
    </source>
</evidence>
<evidence type="ECO:0000313" key="6">
    <source>
        <dbReference type="EMBL" id="TYP85964.1"/>
    </source>
</evidence>
<dbReference type="SUPFAM" id="SSF55073">
    <property type="entry name" value="Nucleotide cyclase"/>
    <property type="match status" value="1"/>
</dbReference>
<feature type="compositionally biased region" description="Low complexity" evidence="1">
    <location>
        <begin position="11"/>
        <end position="22"/>
    </location>
</feature>
<dbReference type="InterPro" id="IPR001633">
    <property type="entry name" value="EAL_dom"/>
</dbReference>
<feature type="domain" description="EAL" evidence="4">
    <location>
        <begin position="647"/>
        <end position="900"/>
    </location>
</feature>
<dbReference type="Pfam" id="PF00990">
    <property type="entry name" value="GGDEF"/>
    <property type="match status" value="1"/>
</dbReference>
<dbReference type="SUPFAM" id="SSF55785">
    <property type="entry name" value="PYP-like sensor domain (PAS domain)"/>
    <property type="match status" value="1"/>
</dbReference>
<dbReference type="InterPro" id="IPR035919">
    <property type="entry name" value="EAL_sf"/>
</dbReference>
<sequence>MGPPSAPFAPAPRLAAPVPTVSAREDARSRRESAVATAALAVLGLAALAVRGLPQLTPLLLALASALAAVVVARHAGRLDRRSRRPWRALTVVAGLLVAAQLLYVLDPAGGPGLSAWAQLPQVPAVPLAVAACLLLLPSRTRRGAVTRDLLDGGIVLVAVALAAALVLSDVLASSRGPLGALLVVGYPVTAALLSGVAVMVVVRADAPRRRAASWLLVTMLALAVVAVSGALANVVGDRAAGILTVLAWTAMLAAAVRAVDSDPGVPEAHADDAPAPALLGVVVSHVTAYGVAGVLLVLLALGHVLTAVELVLGGLLIALTCIRSLLWARDGGTLIRRLLQTEAYLRALAASAEDVTVILDAGGRVRWISGAADRQLGWTARELTGRRLADLVEPADRGVLDRVAAEVTTAVPAGLPPTVRLRSRGGHWRDVEISGAARAGVPGTALRDGLVLHLRDVTERRTAQRELERMAFTDYLTGLPNRARFVAALDDARGRAAAGEPSCVLLVDLDGFKAVNDVAGHEAGDQLLVQVADQLRGGAREQDLVARLGGDEFALLVAGGIDEATGLAERLVAALDRTFRAPGPRGTGSGPRFAVSGSIGVAGLDPADDPSATVRHADLALRAAKAAGKRCVRSSGEAIDAALSRRTRLARDLPAALDEGQLRVLYQPVVGVHDRRVLGLEALVRWEHPLLGTIPPDEFIPLAEEDGLIVPLQRYVLGVATRKAAVLLADGWDVQMGVNVSARHLQAGCLAPDVAAALTAAQLPAGKLILEITESVLLDMHDRLLSDLATLRGMGCVLSLDDFGAGYSSLAYLARLPVQVLKMDREFVAGIETDPRVRVLVAGVVELGRTLGMDVVAEGVETDGQLEQLRAMDCRFLQGYLFGRPMPFEQLRALLSGFDPSVLDAGGPVEPEVDAGVHLVGQDG</sequence>
<dbReference type="SMART" id="SM00267">
    <property type="entry name" value="GGDEF"/>
    <property type="match status" value="1"/>
</dbReference>
<evidence type="ECO:0000259" key="3">
    <source>
        <dbReference type="PROSITE" id="PS50112"/>
    </source>
</evidence>
<feature type="transmembrane region" description="Helical" evidence="2">
    <location>
        <begin position="150"/>
        <end position="173"/>
    </location>
</feature>
<keyword evidence="7" id="KW-1185">Reference proteome</keyword>
<dbReference type="AlphaFoldDB" id="A0A5S5CS77"/>
<feature type="domain" description="PAS" evidence="3">
    <location>
        <begin position="342"/>
        <end position="415"/>
    </location>
</feature>
<dbReference type="InterPro" id="IPR029787">
    <property type="entry name" value="Nucleotide_cyclase"/>
</dbReference>
<protein>
    <submittedName>
        <fullName evidence="6">PAS domain S-box-containing protein/diguanylate cyclase (GGDEF)-like protein</fullName>
    </submittedName>
</protein>
<dbReference type="InterPro" id="IPR035965">
    <property type="entry name" value="PAS-like_dom_sf"/>
</dbReference>
<dbReference type="SMART" id="SM00091">
    <property type="entry name" value="PAS"/>
    <property type="match status" value="1"/>
</dbReference>
<dbReference type="NCBIfam" id="TIGR00254">
    <property type="entry name" value="GGDEF"/>
    <property type="match status" value="1"/>
</dbReference>
<dbReference type="PANTHER" id="PTHR44757:SF2">
    <property type="entry name" value="BIOFILM ARCHITECTURE MAINTENANCE PROTEIN MBAA"/>
    <property type="match status" value="1"/>
</dbReference>
<dbReference type="PROSITE" id="PS50887">
    <property type="entry name" value="GGDEF"/>
    <property type="match status" value="1"/>
</dbReference>
<feature type="transmembrane region" description="Helical" evidence="2">
    <location>
        <begin position="215"/>
        <end position="233"/>
    </location>
</feature>
<dbReference type="Gene3D" id="3.20.20.450">
    <property type="entry name" value="EAL domain"/>
    <property type="match status" value="1"/>
</dbReference>
<dbReference type="Gene3D" id="3.30.450.20">
    <property type="entry name" value="PAS domain"/>
    <property type="match status" value="1"/>
</dbReference>
<dbReference type="PROSITE" id="PS50112">
    <property type="entry name" value="PAS"/>
    <property type="match status" value="1"/>
</dbReference>
<evidence type="ECO:0000256" key="1">
    <source>
        <dbReference type="SAM" id="MobiDB-lite"/>
    </source>
</evidence>
<feature type="region of interest" description="Disordered" evidence="1">
    <location>
        <begin position="1"/>
        <end position="23"/>
    </location>
</feature>
<dbReference type="InterPro" id="IPR013656">
    <property type="entry name" value="PAS_4"/>
</dbReference>
<comment type="caution">
    <text evidence="6">The sequence shown here is derived from an EMBL/GenBank/DDBJ whole genome shotgun (WGS) entry which is preliminary data.</text>
</comment>
<organism evidence="6 7">
    <name type="scientific">Blastococcus xanthinilyticus</name>
    <dbReference type="NCBI Taxonomy" id="1564164"/>
    <lineage>
        <taxon>Bacteria</taxon>
        <taxon>Bacillati</taxon>
        <taxon>Actinomycetota</taxon>
        <taxon>Actinomycetes</taxon>
        <taxon>Geodermatophilales</taxon>
        <taxon>Geodermatophilaceae</taxon>
        <taxon>Blastococcus</taxon>
    </lineage>
</organism>
<dbReference type="SUPFAM" id="SSF141868">
    <property type="entry name" value="EAL domain-like"/>
    <property type="match status" value="1"/>
</dbReference>
<keyword evidence="2" id="KW-1133">Transmembrane helix</keyword>
<dbReference type="Gene3D" id="3.30.70.270">
    <property type="match status" value="1"/>
</dbReference>
<dbReference type="SMART" id="SM00052">
    <property type="entry name" value="EAL"/>
    <property type="match status" value="1"/>
</dbReference>
<keyword evidence="2" id="KW-0472">Membrane</keyword>
<keyword evidence="2" id="KW-0812">Transmembrane</keyword>
<accession>A0A5S5CS77</accession>
<feature type="transmembrane region" description="Helical" evidence="2">
    <location>
        <begin position="308"/>
        <end position="329"/>
    </location>
</feature>
<evidence type="ECO:0000313" key="7">
    <source>
        <dbReference type="Proteomes" id="UP000322499"/>
    </source>
</evidence>
<dbReference type="InterPro" id="IPR000160">
    <property type="entry name" value="GGDEF_dom"/>
</dbReference>
<proteinExistence type="predicted"/>
<dbReference type="CDD" id="cd01948">
    <property type="entry name" value="EAL"/>
    <property type="match status" value="1"/>
</dbReference>
<dbReference type="InterPro" id="IPR000014">
    <property type="entry name" value="PAS"/>
</dbReference>
<dbReference type="PROSITE" id="PS50883">
    <property type="entry name" value="EAL"/>
    <property type="match status" value="1"/>
</dbReference>
<dbReference type="NCBIfam" id="TIGR00229">
    <property type="entry name" value="sensory_box"/>
    <property type="match status" value="1"/>
</dbReference>
<feature type="transmembrane region" description="Helical" evidence="2">
    <location>
        <begin position="278"/>
        <end position="302"/>
    </location>
</feature>
<name>A0A5S5CS77_9ACTN</name>
<dbReference type="InterPro" id="IPR052155">
    <property type="entry name" value="Biofilm_reg_signaling"/>
</dbReference>
<dbReference type="CDD" id="cd00130">
    <property type="entry name" value="PAS"/>
    <property type="match status" value="1"/>
</dbReference>
<dbReference type="EMBL" id="VNHW01000011">
    <property type="protein sequence ID" value="TYP85964.1"/>
    <property type="molecule type" value="Genomic_DNA"/>
</dbReference>
<dbReference type="CDD" id="cd01949">
    <property type="entry name" value="GGDEF"/>
    <property type="match status" value="1"/>
</dbReference>
<feature type="domain" description="GGDEF" evidence="5">
    <location>
        <begin position="501"/>
        <end position="638"/>
    </location>
</feature>
<dbReference type="Proteomes" id="UP000322499">
    <property type="component" value="Unassembled WGS sequence"/>
</dbReference>
<dbReference type="Pfam" id="PF08448">
    <property type="entry name" value="PAS_4"/>
    <property type="match status" value="1"/>
</dbReference>
<feature type="transmembrane region" description="Helical" evidence="2">
    <location>
        <begin position="89"/>
        <end position="106"/>
    </location>
</feature>
<dbReference type="PANTHER" id="PTHR44757">
    <property type="entry name" value="DIGUANYLATE CYCLASE DGCP"/>
    <property type="match status" value="1"/>
</dbReference>
<gene>
    <name evidence="6" type="ORF">BD833_111105</name>
</gene>
<feature type="transmembrane region" description="Helical" evidence="2">
    <location>
        <begin position="59"/>
        <end position="77"/>
    </location>
</feature>
<feature type="transmembrane region" description="Helical" evidence="2">
    <location>
        <begin position="118"/>
        <end position="138"/>
    </location>
</feature>